<sequence length="98" mass="11165">MINVGQIFFDKSSVKAVTDIIKIDEESEDEICNICHVNLIEEDQKILQKTDCNHIFHKECLQKWLKKKSGKGWWGFFGGTCLVEGGCPTCRATVLYNP</sequence>
<dbReference type="AlphaFoldDB" id="A0A6V7VHF4"/>
<dbReference type="OrthoDB" id="8062037at2759"/>
<evidence type="ECO:0000259" key="5">
    <source>
        <dbReference type="PROSITE" id="PS50089"/>
    </source>
</evidence>
<dbReference type="Pfam" id="PF13639">
    <property type="entry name" value="zf-RING_2"/>
    <property type="match status" value="1"/>
</dbReference>
<dbReference type="PROSITE" id="PS50089">
    <property type="entry name" value="ZF_RING_2"/>
    <property type="match status" value="1"/>
</dbReference>
<keyword evidence="2 4" id="KW-0863">Zinc-finger</keyword>
<dbReference type="GO" id="GO:0061630">
    <property type="term" value="F:ubiquitin protein ligase activity"/>
    <property type="evidence" value="ECO:0007669"/>
    <property type="project" value="TreeGrafter"/>
</dbReference>
<gene>
    <name evidence="6" type="ORF">MENT_LOCUS26035</name>
</gene>
<dbReference type="EMBL" id="CAJEWN010000234">
    <property type="protein sequence ID" value="CAD2174379.1"/>
    <property type="molecule type" value="Genomic_DNA"/>
</dbReference>
<name>A0A6V7VHF4_MELEN</name>
<dbReference type="Proteomes" id="UP000580250">
    <property type="component" value="Unassembled WGS sequence"/>
</dbReference>
<dbReference type="SUPFAM" id="SSF57850">
    <property type="entry name" value="RING/U-box"/>
    <property type="match status" value="1"/>
</dbReference>
<keyword evidence="3" id="KW-0862">Zinc</keyword>
<dbReference type="GO" id="GO:0016567">
    <property type="term" value="P:protein ubiquitination"/>
    <property type="evidence" value="ECO:0007669"/>
    <property type="project" value="TreeGrafter"/>
</dbReference>
<dbReference type="Gene3D" id="3.30.40.10">
    <property type="entry name" value="Zinc/RING finger domain, C3HC4 (zinc finger)"/>
    <property type="match status" value="1"/>
</dbReference>
<dbReference type="PANTHER" id="PTHR45969">
    <property type="entry name" value="RING ZINC FINGER PROTEIN-RELATED"/>
    <property type="match status" value="1"/>
</dbReference>
<comment type="caution">
    <text evidence="6">The sequence shown here is derived from an EMBL/GenBank/DDBJ whole genome shotgun (WGS) entry which is preliminary data.</text>
</comment>
<evidence type="ECO:0000256" key="2">
    <source>
        <dbReference type="ARBA" id="ARBA00022771"/>
    </source>
</evidence>
<feature type="domain" description="RING-type" evidence="5">
    <location>
        <begin position="32"/>
        <end position="91"/>
    </location>
</feature>
<evidence type="ECO:0000313" key="6">
    <source>
        <dbReference type="EMBL" id="CAD2174379.1"/>
    </source>
</evidence>
<organism evidence="6 7">
    <name type="scientific">Meloidogyne enterolobii</name>
    <name type="common">Root-knot nematode worm</name>
    <name type="synonym">Meloidogyne mayaguensis</name>
    <dbReference type="NCBI Taxonomy" id="390850"/>
    <lineage>
        <taxon>Eukaryota</taxon>
        <taxon>Metazoa</taxon>
        <taxon>Ecdysozoa</taxon>
        <taxon>Nematoda</taxon>
        <taxon>Chromadorea</taxon>
        <taxon>Rhabditida</taxon>
        <taxon>Tylenchina</taxon>
        <taxon>Tylenchomorpha</taxon>
        <taxon>Tylenchoidea</taxon>
        <taxon>Meloidogynidae</taxon>
        <taxon>Meloidogyninae</taxon>
        <taxon>Meloidogyne</taxon>
    </lineage>
</organism>
<dbReference type="SMART" id="SM00184">
    <property type="entry name" value="RING"/>
    <property type="match status" value="1"/>
</dbReference>
<accession>A0A6V7VHF4</accession>
<dbReference type="PANTHER" id="PTHR45969:SF81">
    <property type="entry name" value="OS08G0157400 PROTEIN"/>
    <property type="match status" value="1"/>
</dbReference>
<evidence type="ECO:0000256" key="1">
    <source>
        <dbReference type="ARBA" id="ARBA00022723"/>
    </source>
</evidence>
<dbReference type="InterPro" id="IPR013083">
    <property type="entry name" value="Znf_RING/FYVE/PHD"/>
</dbReference>
<evidence type="ECO:0000256" key="4">
    <source>
        <dbReference type="PROSITE-ProRule" id="PRU00175"/>
    </source>
</evidence>
<protein>
    <recommendedName>
        <fullName evidence="5">RING-type domain-containing protein</fullName>
    </recommendedName>
</protein>
<dbReference type="GO" id="GO:0008270">
    <property type="term" value="F:zinc ion binding"/>
    <property type="evidence" value="ECO:0007669"/>
    <property type="project" value="UniProtKB-KW"/>
</dbReference>
<keyword evidence="1" id="KW-0479">Metal-binding</keyword>
<proteinExistence type="predicted"/>
<dbReference type="InterPro" id="IPR001841">
    <property type="entry name" value="Znf_RING"/>
</dbReference>
<reference evidence="6 7" key="1">
    <citation type="submission" date="2020-08" db="EMBL/GenBank/DDBJ databases">
        <authorList>
            <person name="Koutsovoulos G."/>
            <person name="Danchin GJ E."/>
        </authorList>
    </citation>
    <scope>NUCLEOTIDE SEQUENCE [LARGE SCALE GENOMIC DNA]</scope>
</reference>
<evidence type="ECO:0000256" key="3">
    <source>
        <dbReference type="ARBA" id="ARBA00022833"/>
    </source>
</evidence>
<evidence type="ECO:0000313" key="7">
    <source>
        <dbReference type="Proteomes" id="UP000580250"/>
    </source>
</evidence>